<dbReference type="Pfam" id="PF22725">
    <property type="entry name" value="GFO_IDH_MocA_C3"/>
    <property type="match status" value="1"/>
</dbReference>
<comment type="similarity">
    <text evidence="1">Belongs to the Gfo/Idh/MocA family.</text>
</comment>
<evidence type="ECO:0000259" key="4">
    <source>
        <dbReference type="Pfam" id="PF22725"/>
    </source>
</evidence>
<evidence type="ECO:0000259" key="3">
    <source>
        <dbReference type="Pfam" id="PF01408"/>
    </source>
</evidence>
<dbReference type="Gene3D" id="3.40.50.720">
    <property type="entry name" value="NAD(P)-binding Rossmann-like Domain"/>
    <property type="match status" value="1"/>
</dbReference>
<dbReference type="Pfam" id="PF01408">
    <property type="entry name" value="GFO_IDH_MocA"/>
    <property type="match status" value="1"/>
</dbReference>
<evidence type="ECO:0000313" key="5">
    <source>
        <dbReference type="EMBL" id="CAB4746200.1"/>
    </source>
</evidence>
<protein>
    <submittedName>
        <fullName evidence="5">Unannotated protein</fullName>
    </submittedName>
</protein>
<dbReference type="Gene3D" id="3.30.360.10">
    <property type="entry name" value="Dihydrodipicolinate Reductase, domain 2"/>
    <property type="match status" value="1"/>
</dbReference>
<dbReference type="PANTHER" id="PTHR22604:SF105">
    <property type="entry name" value="TRANS-1,2-DIHYDROBENZENE-1,2-DIOL DEHYDROGENASE"/>
    <property type="match status" value="1"/>
</dbReference>
<sequence>MEPLRIGVLGAARISEPAIVTPAQLTGTRLVAVAARDSSRAESFARQHGVERVVGSYEALVDDPEVEAIYNPLANGLHGPWNLRAIAAGKHVLSEKPFASNLAEALVVRDAGNAAGVRVMEAFHYRYHPVMLRMMELASGGELGSIVRVEMDADIPAPPLDDPRWSVELAGGALMDLGCYSLHVNRTLGAYLGGDPVLVAARGREHPGAPGVDEWVEADLEFPSGATGAANCNMAAREVRFALRIIGTEGEALAHNLLAPPVDDRITVSIGGARRVEHLGTRTSYTYQLEAFTQWVREGGTIPTDADDAVENMRMIDAVYEACGMPLRRTFGSSA</sequence>
<organism evidence="5">
    <name type="scientific">freshwater metagenome</name>
    <dbReference type="NCBI Taxonomy" id="449393"/>
    <lineage>
        <taxon>unclassified sequences</taxon>
        <taxon>metagenomes</taxon>
        <taxon>ecological metagenomes</taxon>
    </lineage>
</organism>
<evidence type="ECO:0000256" key="1">
    <source>
        <dbReference type="ARBA" id="ARBA00010928"/>
    </source>
</evidence>
<gene>
    <name evidence="5" type="ORF">UFOPK2786_01049</name>
</gene>
<dbReference type="PANTHER" id="PTHR22604">
    <property type="entry name" value="OXIDOREDUCTASES"/>
    <property type="match status" value="1"/>
</dbReference>
<feature type="domain" description="Gfo/Idh/MocA-like oxidoreductase N-terminal" evidence="3">
    <location>
        <begin position="4"/>
        <end position="122"/>
    </location>
</feature>
<feature type="domain" description="GFO/IDH/MocA-like oxidoreductase" evidence="4">
    <location>
        <begin position="132"/>
        <end position="251"/>
    </location>
</feature>
<proteinExistence type="inferred from homology"/>
<dbReference type="InterPro" id="IPR050984">
    <property type="entry name" value="Gfo/Idh/MocA_domain"/>
</dbReference>
<keyword evidence="2" id="KW-0560">Oxidoreductase</keyword>
<reference evidence="5" key="1">
    <citation type="submission" date="2020-05" db="EMBL/GenBank/DDBJ databases">
        <authorList>
            <person name="Chiriac C."/>
            <person name="Salcher M."/>
            <person name="Ghai R."/>
            <person name="Kavagutti S V."/>
        </authorList>
    </citation>
    <scope>NUCLEOTIDE SEQUENCE</scope>
</reference>
<accession>A0A6J6TG87</accession>
<dbReference type="InterPro" id="IPR055170">
    <property type="entry name" value="GFO_IDH_MocA-like_dom"/>
</dbReference>
<dbReference type="GO" id="GO:0016491">
    <property type="term" value="F:oxidoreductase activity"/>
    <property type="evidence" value="ECO:0007669"/>
    <property type="project" value="UniProtKB-KW"/>
</dbReference>
<dbReference type="GO" id="GO:0000166">
    <property type="term" value="F:nucleotide binding"/>
    <property type="evidence" value="ECO:0007669"/>
    <property type="project" value="InterPro"/>
</dbReference>
<dbReference type="EMBL" id="CAEZYW010000159">
    <property type="protein sequence ID" value="CAB4746200.1"/>
    <property type="molecule type" value="Genomic_DNA"/>
</dbReference>
<dbReference type="InterPro" id="IPR000683">
    <property type="entry name" value="Gfo/Idh/MocA-like_OxRdtase_N"/>
</dbReference>
<name>A0A6J6TG87_9ZZZZ</name>
<dbReference type="AlphaFoldDB" id="A0A6J6TG87"/>
<dbReference type="SUPFAM" id="SSF55347">
    <property type="entry name" value="Glyceraldehyde-3-phosphate dehydrogenase-like, C-terminal domain"/>
    <property type="match status" value="1"/>
</dbReference>
<dbReference type="SUPFAM" id="SSF51735">
    <property type="entry name" value="NAD(P)-binding Rossmann-fold domains"/>
    <property type="match status" value="1"/>
</dbReference>
<dbReference type="InterPro" id="IPR036291">
    <property type="entry name" value="NAD(P)-bd_dom_sf"/>
</dbReference>
<evidence type="ECO:0000256" key="2">
    <source>
        <dbReference type="ARBA" id="ARBA00023002"/>
    </source>
</evidence>